<dbReference type="PROSITE" id="PS00086">
    <property type="entry name" value="CYTOCHROME_P450"/>
    <property type="match status" value="1"/>
</dbReference>
<dbReference type="InterPro" id="IPR002401">
    <property type="entry name" value="Cyt_P450_E_grp-I"/>
</dbReference>
<keyword evidence="8 10" id="KW-0503">Monooxygenase</keyword>
<keyword evidence="7 9" id="KW-0408">Iron</keyword>
<name>A0A286UDH5_9AGAM</name>
<comment type="pathway">
    <text evidence="2">Secondary metabolite biosynthesis.</text>
</comment>
<dbReference type="Proteomes" id="UP000217199">
    <property type="component" value="Unassembled WGS sequence"/>
</dbReference>
<evidence type="ECO:0000256" key="5">
    <source>
        <dbReference type="ARBA" id="ARBA00022723"/>
    </source>
</evidence>
<evidence type="ECO:0000256" key="2">
    <source>
        <dbReference type="ARBA" id="ARBA00005179"/>
    </source>
</evidence>
<evidence type="ECO:0000256" key="3">
    <source>
        <dbReference type="ARBA" id="ARBA00010617"/>
    </source>
</evidence>
<accession>A0A286UDH5</accession>
<dbReference type="STRING" id="2282107.A0A286UDH5"/>
<dbReference type="PRINTS" id="PR00463">
    <property type="entry name" value="EP450I"/>
</dbReference>
<evidence type="ECO:0000256" key="9">
    <source>
        <dbReference type="PIRSR" id="PIRSR602401-1"/>
    </source>
</evidence>
<evidence type="ECO:0000256" key="1">
    <source>
        <dbReference type="ARBA" id="ARBA00001971"/>
    </source>
</evidence>
<evidence type="ECO:0000256" key="6">
    <source>
        <dbReference type="ARBA" id="ARBA00023002"/>
    </source>
</evidence>
<evidence type="ECO:0000256" key="7">
    <source>
        <dbReference type="ARBA" id="ARBA00023004"/>
    </source>
</evidence>
<dbReference type="GO" id="GO:0005506">
    <property type="term" value="F:iron ion binding"/>
    <property type="evidence" value="ECO:0007669"/>
    <property type="project" value="InterPro"/>
</dbReference>
<dbReference type="GO" id="GO:0004497">
    <property type="term" value="F:monooxygenase activity"/>
    <property type="evidence" value="ECO:0007669"/>
    <property type="project" value="UniProtKB-KW"/>
</dbReference>
<dbReference type="GO" id="GO:0016705">
    <property type="term" value="F:oxidoreductase activity, acting on paired donors, with incorporation or reduction of molecular oxygen"/>
    <property type="evidence" value="ECO:0007669"/>
    <property type="project" value="InterPro"/>
</dbReference>
<organism evidence="11 12">
    <name type="scientific">Pyrrhoderma noxium</name>
    <dbReference type="NCBI Taxonomy" id="2282107"/>
    <lineage>
        <taxon>Eukaryota</taxon>
        <taxon>Fungi</taxon>
        <taxon>Dikarya</taxon>
        <taxon>Basidiomycota</taxon>
        <taxon>Agaricomycotina</taxon>
        <taxon>Agaricomycetes</taxon>
        <taxon>Hymenochaetales</taxon>
        <taxon>Hymenochaetaceae</taxon>
        <taxon>Pyrrhoderma</taxon>
    </lineage>
</organism>
<feature type="binding site" description="axial binding residue" evidence="9">
    <location>
        <position position="410"/>
    </location>
    <ligand>
        <name>heme</name>
        <dbReference type="ChEBI" id="CHEBI:30413"/>
    </ligand>
    <ligandPart>
        <name>Fe</name>
        <dbReference type="ChEBI" id="CHEBI:18248"/>
    </ligandPart>
</feature>
<evidence type="ECO:0000313" key="12">
    <source>
        <dbReference type="Proteomes" id="UP000217199"/>
    </source>
</evidence>
<comment type="cofactor">
    <cofactor evidence="1 9">
        <name>heme</name>
        <dbReference type="ChEBI" id="CHEBI:30413"/>
    </cofactor>
</comment>
<evidence type="ECO:0000256" key="4">
    <source>
        <dbReference type="ARBA" id="ARBA00022617"/>
    </source>
</evidence>
<evidence type="ECO:0000256" key="8">
    <source>
        <dbReference type="ARBA" id="ARBA00023033"/>
    </source>
</evidence>
<proteinExistence type="inferred from homology"/>
<evidence type="ECO:0000256" key="10">
    <source>
        <dbReference type="RuleBase" id="RU000461"/>
    </source>
</evidence>
<reference evidence="11 12" key="1">
    <citation type="journal article" date="2017" name="Mol. Ecol.">
        <title>Comparative and population genomic landscape of Phellinus noxius: A hypervariable fungus causing root rot in trees.</title>
        <authorList>
            <person name="Chung C.L."/>
            <person name="Lee T.J."/>
            <person name="Akiba M."/>
            <person name="Lee H.H."/>
            <person name="Kuo T.H."/>
            <person name="Liu D."/>
            <person name="Ke H.M."/>
            <person name="Yokoi T."/>
            <person name="Roa M.B."/>
            <person name="Lu M.J."/>
            <person name="Chang Y.Y."/>
            <person name="Ann P.J."/>
            <person name="Tsai J.N."/>
            <person name="Chen C.Y."/>
            <person name="Tzean S.S."/>
            <person name="Ota Y."/>
            <person name="Hattori T."/>
            <person name="Sahashi N."/>
            <person name="Liou R.F."/>
            <person name="Kikuchi T."/>
            <person name="Tsai I.J."/>
        </authorList>
    </citation>
    <scope>NUCLEOTIDE SEQUENCE [LARGE SCALE GENOMIC DNA]</scope>
    <source>
        <strain evidence="11 12">FFPRI411160</strain>
    </source>
</reference>
<dbReference type="InterPro" id="IPR036396">
    <property type="entry name" value="Cyt_P450_sf"/>
</dbReference>
<evidence type="ECO:0000313" key="11">
    <source>
        <dbReference type="EMBL" id="PAV17646.1"/>
    </source>
</evidence>
<dbReference type="AlphaFoldDB" id="A0A286UDH5"/>
<dbReference type="PRINTS" id="PR00385">
    <property type="entry name" value="P450"/>
</dbReference>
<dbReference type="SUPFAM" id="SSF48264">
    <property type="entry name" value="Cytochrome P450"/>
    <property type="match status" value="1"/>
</dbReference>
<keyword evidence="12" id="KW-1185">Reference proteome</keyword>
<dbReference type="Pfam" id="PF00067">
    <property type="entry name" value="p450"/>
    <property type="match status" value="1"/>
</dbReference>
<dbReference type="PANTHER" id="PTHR46300">
    <property type="entry name" value="P450, PUTATIVE (EUROFUNG)-RELATED-RELATED"/>
    <property type="match status" value="1"/>
</dbReference>
<comment type="similarity">
    <text evidence="3 10">Belongs to the cytochrome P450 family.</text>
</comment>
<dbReference type="PANTHER" id="PTHR46300:SF4">
    <property type="entry name" value="CYTOCHROME P450 98A3"/>
    <property type="match status" value="1"/>
</dbReference>
<dbReference type="InterPro" id="IPR050364">
    <property type="entry name" value="Cytochrome_P450_fung"/>
</dbReference>
<keyword evidence="4 9" id="KW-0349">Heme</keyword>
<keyword evidence="5 9" id="KW-0479">Metal-binding</keyword>
<comment type="caution">
    <text evidence="11">The sequence shown here is derived from an EMBL/GenBank/DDBJ whole genome shotgun (WGS) entry which is preliminary data.</text>
</comment>
<dbReference type="Gene3D" id="1.10.630.10">
    <property type="entry name" value="Cytochrome P450"/>
    <property type="match status" value="1"/>
</dbReference>
<dbReference type="CDD" id="cd11065">
    <property type="entry name" value="CYP64-like"/>
    <property type="match status" value="1"/>
</dbReference>
<dbReference type="InterPro" id="IPR001128">
    <property type="entry name" value="Cyt_P450"/>
</dbReference>
<keyword evidence="6 10" id="KW-0560">Oxidoreductase</keyword>
<dbReference type="EMBL" id="NBII01000006">
    <property type="protein sequence ID" value="PAV17646.1"/>
    <property type="molecule type" value="Genomic_DNA"/>
</dbReference>
<gene>
    <name evidence="11" type="ORF">PNOK_0613200</name>
</gene>
<dbReference type="OrthoDB" id="1055148at2759"/>
<protein>
    <submittedName>
        <fullName evidence="11">Cytochrome P450</fullName>
    </submittedName>
</protein>
<sequence length="492" mass="56819">MQITGSSRWKTYENWSRRYNNPIISFYLGKTPNIVLNDIESAYELLEKRGEIYSSRPRNIMGQEILSGNMRGIGMAYGPRYRQWRKFQHTGMIGKAALAFRQVQDLESCVLLRDFFRPSVNYNDSLRRFATSVAFSISYGRRIRSLSDPIILENIRAQQGNKTCSFKLTYSLLFIFGNTTTAYSKTTKPGRYIVESWPFLLKLPKFLQWFRWEQDRIRQLDTEMYTRLLLEVKGKMDRGISKPCLSTNMFESVREGEMTLVQMAYNVSSSFAAGIATITATVEVFLMAMLHYPECLNKARSEIDSIVGRDRMPSFEDMNSLPYTNALIKEVLRWKPIARTGFAHATTKDDTYKGFYIPKGSVVYANIYAISKDSDIFPEPDSFIPERFISPTHPRVINFDLPFGFGRRICPGKQVALQAVFIIISRLIWGFNFIPPFDENNHPILPDLEAFEGELVTRPKPFLLRFEPRDRDTKKLMDSSAAEAEVELEGWD</sequence>
<dbReference type="GO" id="GO:0020037">
    <property type="term" value="F:heme binding"/>
    <property type="evidence" value="ECO:0007669"/>
    <property type="project" value="InterPro"/>
</dbReference>
<dbReference type="InParanoid" id="A0A286UDH5"/>
<dbReference type="InterPro" id="IPR017972">
    <property type="entry name" value="Cyt_P450_CS"/>
</dbReference>